<dbReference type="EMBL" id="LT984807">
    <property type="protein sequence ID" value="SPD60310.1"/>
    <property type="molecule type" value="Genomic_DNA"/>
</dbReference>
<geneLocation type="plasmid" evidence="3">
    <name>ii</name>
</geneLocation>
<proteinExistence type="predicted"/>
<sequence>MLLPSPPPLSRKRERGENQREAKSFGFARDTAAPDKHDHRPQFQRIPNTHTVATGVTGDPTAPGNLNGGAVN</sequence>
<gene>
    <name evidence="2" type="ORF">CBM2607_MP20962</name>
</gene>
<keyword evidence="2" id="KW-0614">Plasmid</keyword>
<name>A0A375HUA5_9BURK</name>
<reference evidence="2 3" key="1">
    <citation type="submission" date="2018-01" db="EMBL/GenBank/DDBJ databases">
        <authorList>
            <person name="Clerissi C."/>
        </authorList>
    </citation>
    <scope>NUCLEOTIDE SEQUENCE [LARGE SCALE GENOMIC DNA]</scope>
    <source>
        <strain evidence="2">Cupriavidus taiwanensis STM 6160</strain>
        <plasmid evidence="3">ii</plasmid>
    </source>
</reference>
<protein>
    <submittedName>
        <fullName evidence="2">Uncharacterized protein</fullName>
    </submittedName>
</protein>
<feature type="compositionally biased region" description="Polar residues" evidence="1">
    <location>
        <begin position="45"/>
        <end position="54"/>
    </location>
</feature>
<feature type="compositionally biased region" description="Basic and acidic residues" evidence="1">
    <location>
        <begin position="32"/>
        <end position="41"/>
    </location>
</feature>
<evidence type="ECO:0000313" key="2">
    <source>
        <dbReference type="EMBL" id="SPD60310.1"/>
    </source>
</evidence>
<evidence type="ECO:0000256" key="1">
    <source>
        <dbReference type="SAM" id="MobiDB-lite"/>
    </source>
</evidence>
<evidence type="ECO:0000313" key="3">
    <source>
        <dbReference type="Proteomes" id="UP000255168"/>
    </source>
</evidence>
<accession>A0A375HUA5</accession>
<dbReference type="Proteomes" id="UP000255168">
    <property type="component" value="Plasmid II"/>
</dbReference>
<organism evidence="2 3">
    <name type="scientific">Cupriavidus neocaledonicus</name>
    <dbReference type="NCBI Taxonomy" id="1040979"/>
    <lineage>
        <taxon>Bacteria</taxon>
        <taxon>Pseudomonadati</taxon>
        <taxon>Pseudomonadota</taxon>
        <taxon>Betaproteobacteria</taxon>
        <taxon>Burkholderiales</taxon>
        <taxon>Burkholderiaceae</taxon>
        <taxon>Cupriavidus</taxon>
    </lineage>
</organism>
<feature type="compositionally biased region" description="Basic and acidic residues" evidence="1">
    <location>
        <begin position="14"/>
        <end position="23"/>
    </location>
</feature>
<dbReference type="AlphaFoldDB" id="A0A375HUA5"/>
<feature type="region of interest" description="Disordered" evidence="1">
    <location>
        <begin position="1"/>
        <end position="72"/>
    </location>
</feature>